<keyword evidence="3" id="KW-1185">Reference proteome</keyword>
<name>A0A8K0XM77_9AGAR</name>
<dbReference type="Proteomes" id="UP000813824">
    <property type="component" value="Unassembled WGS sequence"/>
</dbReference>
<feature type="compositionally biased region" description="Low complexity" evidence="1">
    <location>
        <begin position="566"/>
        <end position="595"/>
    </location>
</feature>
<comment type="caution">
    <text evidence="2">The sequence shown here is derived from an EMBL/GenBank/DDBJ whole genome shotgun (WGS) entry which is preliminary data.</text>
</comment>
<dbReference type="EMBL" id="JAEVFJ010000031">
    <property type="protein sequence ID" value="KAH8092667.1"/>
    <property type="molecule type" value="Genomic_DNA"/>
</dbReference>
<organism evidence="2 3">
    <name type="scientific">Cristinia sonorae</name>
    <dbReference type="NCBI Taxonomy" id="1940300"/>
    <lineage>
        <taxon>Eukaryota</taxon>
        <taxon>Fungi</taxon>
        <taxon>Dikarya</taxon>
        <taxon>Basidiomycota</taxon>
        <taxon>Agaricomycotina</taxon>
        <taxon>Agaricomycetes</taxon>
        <taxon>Agaricomycetidae</taxon>
        <taxon>Agaricales</taxon>
        <taxon>Pleurotineae</taxon>
        <taxon>Stephanosporaceae</taxon>
        <taxon>Cristinia</taxon>
    </lineage>
</organism>
<feature type="region of interest" description="Disordered" evidence="1">
    <location>
        <begin position="561"/>
        <end position="626"/>
    </location>
</feature>
<proteinExistence type="predicted"/>
<reference evidence="2" key="1">
    <citation type="journal article" date="2021" name="New Phytol.">
        <title>Evolutionary innovations through gain and loss of genes in the ectomycorrhizal Boletales.</title>
        <authorList>
            <person name="Wu G."/>
            <person name="Miyauchi S."/>
            <person name="Morin E."/>
            <person name="Kuo A."/>
            <person name="Drula E."/>
            <person name="Varga T."/>
            <person name="Kohler A."/>
            <person name="Feng B."/>
            <person name="Cao Y."/>
            <person name="Lipzen A."/>
            <person name="Daum C."/>
            <person name="Hundley H."/>
            <person name="Pangilinan J."/>
            <person name="Johnson J."/>
            <person name="Barry K."/>
            <person name="LaButti K."/>
            <person name="Ng V."/>
            <person name="Ahrendt S."/>
            <person name="Min B."/>
            <person name="Choi I.G."/>
            <person name="Park H."/>
            <person name="Plett J.M."/>
            <person name="Magnuson J."/>
            <person name="Spatafora J.W."/>
            <person name="Nagy L.G."/>
            <person name="Henrissat B."/>
            <person name="Grigoriev I.V."/>
            <person name="Yang Z.L."/>
            <person name="Xu J."/>
            <person name="Martin F.M."/>
        </authorList>
    </citation>
    <scope>NUCLEOTIDE SEQUENCE</scope>
    <source>
        <strain evidence="2">KKN 215</strain>
    </source>
</reference>
<feature type="region of interest" description="Disordered" evidence="1">
    <location>
        <begin position="104"/>
        <end position="126"/>
    </location>
</feature>
<feature type="compositionally biased region" description="Acidic residues" evidence="1">
    <location>
        <begin position="111"/>
        <end position="126"/>
    </location>
</feature>
<protein>
    <submittedName>
        <fullName evidence="2">Uncharacterized protein</fullName>
    </submittedName>
</protein>
<gene>
    <name evidence="2" type="ORF">BXZ70DRAFT_950847</name>
</gene>
<evidence type="ECO:0000313" key="2">
    <source>
        <dbReference type="EMBL" id="KAH8092667.1"/>
    </source>
</evidence>
<evidence type="ECO:0000313" key="3">
    <source>
        <dbReference type="Proteomes" id="UP000813824"/>
    </source>
</evidence>
<feature type="compositionally biased region" description="Polar residues" evidence="1">
    <location>
        <begin position="332"/>
        <end position="348"/>
    </location>
</feature>
<feature type="region of interest" description="Disordered" evidence="1">
    <location>
        <begin position="332"/>
        <end position="399"/>
    </location>
</feature>
<feature type="region of interest" description="Disordered" evidence="1">
    <location>
        <begin position="442"/>
        <end position="472"/>
    </location>
</feature>
<evidence type="ECO:0000256" key="1">
    <source>
        <dbReference type="SAM" id="MobiDB-lite"/>
    </source>
</evidence>
<dbReference type="OrthoDB" id="3266894at2759"/>
<feature type="compositionally biased region" description="Basic and acidic residues" evidence="1">
    <location>
        <begin position="20"/>
        <end position="37"/>
    </location>
</feature>
<feature type="region of interest" description="Disordered" evidence="1">
    <location>
        <begin position="246"/>
        <end position="272"/>
    </location>
</feature>
<feature type="compositionally biased region" description="Polar residues" evidence="1">
    <location>
        <begin position="248"/>
        <end position="264"/>
    </location>
</feature>
<dbReference type="AlphaFoldDB" id="A0A8K0XM77"/>
<sequence length="626" mass="66093">MQNANQSVLFLFDPLCDSSTPERHASSPDPSSDKENDTPPGQVTAFFNRVYKHNTPYNTRTPKGKLIDYDFTVMARQSEDEEDDMAECDNGGMILDGLDAASDAENRLSGGDEEMENGEENAEEDTIQIPSTRRQPLADIHLESVLGFVPDPDPIPVEGSPDSSMWDEADTIMPSVTAAPANAPLANIINAINFAGLSIHSADPSDEQDSVGHAVAPAITVVPPEYSHTSPVACTPQRLFASHLAPSPSISSTATRRLAPTTSAADPRRTSVDLQSSFRLQLQNADMSFDLLNDKISFLGHDSFWAGTGDESIDFKKEEEAMMAIAEECESSQAIPPLATSTESSTFSPPGRSRPSLERRQSLSVVPAASTEDMQPLRQEARPQTTAPAVHSPPPAPVPALRIFKKSRKIHDSGESTISTLLPSAPSSTVCQSHIDAFVDTANETSAGRVPAKRSAPTPREEKRAGEPPVPEMQKARVVVKGLQRPPPGAVPPPMTSLGLPKMRATSATSIAKKLGVSRPSAGTGNMGPPALPLQRPALVTSKVPSSTLGVTSRLAGLGSTLRTTSGIPGSSSGPFRPVRSAAGAGSSTAPTRSGLPVPQSKIPGAPRTGVASRLPTAAAPTRRFL</sequence>
<accession>A0A8K0XM77</accession>
<feature type="region of interest" description="Disordered" evidence="1">
    <location>
        <begin position="12"/>
        <end position="42"/>
    </location>
</feature>